<dbReference type="GO" id="GO:0008381">
    <property type="term" value="F:mechanosensitive monoatomic ion channel activity"/>
    <property type="evidence" value="ECO:0007669"/>
    <property type="project" value="InterPro"/>
</dbReference>
<evidence type="ECO:0000256" key="1">
    <source>
        <dbReference type="ARBA" id="ARBA00004651"/>
    </source>
</evidence>
<dbReference type="PANTHER" id="PTHR30221:SF1">
    <property type="entry name" value="SMALL-CONDUCTANCE MECHANOSENSITIVE CHANNEL"/>
    <property type="match status" value="1"/>
</dbReference>
<dbReference type="InterPro" id="IPR010920">
    <property type="entry name" value="LSM_dom_sf"/>
</dbReference>
<dbReference type="STRING" id="1227456.C450_12460"/>
<evidence type="ECO:0000256" key="3">
    <source>
        <dbReference type="ARBA" id="ARBA00022475"/>
    </source>
</evidence>
<feature type="transmembrane region" description="Helical" evidence="7">
    <location>
        <begin position="84"/>
        <end position="103"/>
    </location>
</feature>
<dbReference type="InterPro" id="IPR045275">
    <property type="entry name" value="MscS_archaea/bacteria_type"/>
</dbReference>
<dbReference type="Gene3D" id="2.30.30.60">
    <property type="match status" value="1"/>
</dbReference>
<evidence type="ECO:0000256" key="2">
    <source>
        <dbReference type="ARBA" id="ARBA00008017"/>
    </source>
</evidence>
<keyword evidence="6 7" id="KW-0472">Membrane</keyword>
<dbReference type="PANTHER" id="PTHR30221">
    <property type="entry name" value="SMALL-CONDUCTANCE MECHANOSENSITIVE CHANNEL"/>
    <property type="match status" value="1"/>
</dbReference>
<dbReference type="InterPro" id="IPR006686">
    <property type="entry name" value="MscS_channel_CS"/>
</dbReference>
<evidence type="ECO:0000259" key="8">
    <source>
        <dbReference type="Pfam" id="PF00924"/>
    </source>
</evidence>
<gene>
    <name evidence="10" type="ORF">C450_12460</name>
</gene>
<comment type="similarity">
    <text evidence="2">Belongs to the MscS (TC 1.A.23) family.</text>
</comment>
<dbReference type="InterPro" id="IPR006685">
    <property type="entry name" value="MscS_channel_2nd"/>
</dbReference>
<keyword evidence="3" id="KW-1003">Cell membrane</keyword>
<dbReference type="Pfam" id="PF00924">
    <property type="entry name" value="MS_channel_2nd"/>
    <property type="match status" value="1"/>
</dbReference>
<feature type="domain" description="Mechanosensitive ion channel MscS C-terminal" evidence="9">
    <location>
        <begin position="206"/>
        <end position="293"/>
    </location>
</feature>
<keyword evidence="4 7" id="KW-0812">Transmembrane</keyword>
<feature type="transmembrane region" description="Helical" evidence="7">
    <location>
        <begin position="41"/>
        <end position="63"/>
    </location>
</feature>
<accession>M0N161</accession>
<comment type="subcellular location">
    <subcellularLocation>
        <location evidence="1">Cell membrane</location>
        <topology evidence="1">Multi-pass membrane protein</topology>
    </subcellularLocation>
</comment>
<dbReference type="SUPFAM" id="SSF50182">
    <property type="entry name" value="Sm-like ribonucleoproteins"/>
    <property type="match status" value="1"/>
</dbReference>
<evidence type="ECO:0000256" key="5">
    <source>
        <dbReference type="ARBA" id="ARBA00022989"/>
    </source>
</evidence>
<feature type="transmembrane region" description="Helical" evidence="7">
    <location>
        <begin position="109"/>
        <end position="128"/>
    </location>
</feature>
<evidence type="ECO:0000256" key="7">
    <source>
        <dbReference type="SAM" id="Phobius"/>
    </source>
</evidence>
<dbReference type="InterPro" id="IPR049278">
    <property type="entry name" value="MS_channel_C"/>
</dbReference>
<reference evidence="10 11" key="1">
    <citation type="journal article" date="2014" name="PLoS Genet.">
        <title>Phylogenetically driven sequencing of extremely halophilic archaea reveals strategies for static and dynamic osmo-response.</title>
        <authorList>
            <person name="Becker E.A."/>
            <person name="Seitzer P.M."/>
            <person name="Tritt A."/>
            <person name="Larsen D."/>
            <person name="Krusor M."/>
            <person name="Yao A.I."/>
            <person name="Wu D."/>
            <person name="Madern D."/>
            <person name="Eisen J.A."/>
            <person name="Darling A.E."/>
            <person name="Facciotti M.T."/>
        </authorList>
    </citation>
    <scope>NUCLEOTIDE SEQUENCE [LARGE SCALE GENOMIC DNA]</scope>
    <source>
        <strain evidence="10 11">DSM 8989</strain>
    </source>
</reference>
<dbReference type="InterPro" id="IPR011066">
    <property type="entry name" value="MscS_channel_C_sf"/>
</dbReference>
<dbReference type="GO" id="GO:0005886">
    <property type="term" value="C:plasma membrane"/>
    <property type="evidence" value="ECO:0007669"/>
    <property type="project" value="UniProtKB-SubCell"/>
</dbReference>
<evidence type="ECO:0000256" key="6">
    <source>
        <dbReference type="ARBA" id="ARBA00023136"/>
    </source>
</evidence>
<keyword evidence="5 7" id="KW-1133">Transmembrane helix</keyword>
<sequence length="316" mass="34416">MQSGTQTPNGTGANVSEVISNPKVGPVGEFLHSLNIPYYKILGAMITFVIAVFVLYSLGRAFVIPFVSRLLNRRGLDAHEKKPLLRLTKLLVAFVGIGIAFRVAGYTGLLTSIAAVGAAATLAIGFALQDTLSNFVAGVFIYTDRPFRIGDWIEWDGGSYAGTVEDITFRVTRVRTFDNELLTVPNSVLTGGVIKNPVAKDELRLQFTFGIGYEDDIETATDIIMEEAENHPDILDDPAPTVRMSTDGALADSYVGLTSRFWISDPNRADYLKTRGEYVTNVKQRFDEAGIDIPYPQVDLSGGMGIESSQRLPPLG</sequence>
<protein>
    <submittedName>
        <fullName evidence="10">Putative mechanosensitive ion channel</fullName>
    </submittedName>
</protein>
<dbReference type="SUPFAM" id="SSF82861">
    <property type="entry name" value="Mechanosensitive channel protein MscS (YggB), transmembrane region"/>
    <property type="match status" value="1"/>
</dbReference>
<evidence type="ECO:0000313" key="11">
    <source>
        <dbReference type="Proteomes" id="UP000011625"/>
    </source>
</evidence>
<dbReference type="PATRIC" id="fig|1227456.3.peg.2519"/>
<evidence type="ECO:0000313" key="10">
    <source>
        <dbReference type="EMBL" id="EMA51288.1"/>
    </source>
</evidence>
<dbReference type="Pfam" id="PF21082">
    <property type="entry name" value="MS_channel_3rd"/>
    <property type="match status" value="1"/>
</dbReference>
<name>M0N161_9EURY</name>
<evidence type="ECO:0000256" key="4">
    <source>
        <dbReference type="ARBA" id="ARBA00022692"/>
    </source>
</evidence>
<evidence type="ECO:0000259" key="9">
    <source>
        <dbReference type="Pfam" id="PF21082"/>
    </source>
</evidence>
<organism evidence="10 11">
    <name type="scientific">Halococcus salifodinae DSM 8989</name>
    <dbReference type="NCBI Taxonomy" id="1227456"/>
    <lineage>
        <taxon>Archaea</taxon>
        <taxon>Methanobacteriati</taxon>
        <taxon>Methanobacteriota</taxon>
        <taxon>Stenosarchaea group</taxon>
        <taxon>Halobacteria</taxon>
        <taxon>Halobacteriales</taxon>
        <taxon>Halococcaceae</taxon>
        <taxon>Halococcus</taxon>
    </lineage>
</organism>
<dbReference type="SUPFAM" id="SSF82689">
    <property type="entry name" value="Mechanosensitive channel protein MscS (YggB), C-terminal domain"/>
    <property type="match status" value="1"/>
</dbReference>
<dbReference type="PROSITE" id="PS01246">
    <property type="entry name" value="UPF0003"/>
    <property type="match status" value="1"/>
</dbReference>
<dbReference type="Gene3D" id="3.30.70.100">
    <property type="match status" value="1"/>
</dbReference>
<dbReference type="AlphaFoldDB" id="M0N161"/>
<dbReference type="InterPro" id="IPR023408">
    <property type="entry name" value="MscS_beta-dom_sf"/>
</dbReference>
<comment type="caution">
    <text evidence="10">The sequence shown here is derived from an EMBL/GenBank/DDBJ whole genome shotgun (WGS) entry which is preliminary data.</text>
</comment>
<dbReference type="EMBL" id="AOME01000068">
    <property type="protein sequence ID" value="EMA51288.1"/>
    <property type="molecule type" value="Genomic_DNA"/>
</dbReference>
<dbReference type="Gene3D" id="1.10.287.1260">
    <property type="match status" value="1"/>
</dbReference>
<dbReference type="Proteomes" id="UP000011625">
    <property type="component" value="Unassembled WGS sequence"/>
</dbReference>
<feature type="domain" description="Mechanosensitive ion channel MscS" evidence="8">
    <location>
        <begin position="130"/>
        <end position="196"/>
    </location>
</feature>
<dbReference type="InterPro" id="IPR011014">
    <property type="entry name" value="MscS_channel_TM-2"/>
</dbReference>
<keyword evidence="11" id="KW-1185">Reference proteome</keyword>
<proteinExistence type="inferred from homology"/>